<dbReference type="GO" id="GO:0003676">
    <property type="term" value="F:nucleic acid binding"/>
    <property type="evidence" value="ECO:0007669"/>
    <property type="project" value="InterPro"/>
</dbReference>
<dbReference type="Gene3D" id="3.40.50.300">
    <property type="entry name" value="P-loop containing nucleotide triphosphate hydrolases"/>
    <property type="match status" value="2"/>
</dbReference>
<dbReference type="GO" id="GO:0016787">
    <property type="term" value="F:hydrolase activity"/>
    <property type="evidence" value="ECO:0007669"/>
    <property type="project" value="UniProtKB-KW"/>
</dbReference>
<dbReference type="PANTHER" id="PTHR47961">
    <property type="entry name" value="DNA POLYMERASE THETA, PUTATIVE (AFU_ORTHOLOGUE AFUA_1G05260)-RELATED"/>
    <property type="match status" value="1"/>
</dbReference>
<feature type="domain" description="Helicase ATP-binding" evidence="5">
    <location>
        <begin position="59"/>
        <end position="255"/>
    </location>
</feature>
<protein>
    <submittedName>
        <fullName evidence="7">DEAD/DEAH box helicase</fullName>
    </submittedName>
</protein>
<organism evidence="7 8">
    <name type="scientific">Thioploca ingrica</name>
    <dbReference type="NCBI Taxonomy" id="40754"/>
    <lineage>
        <taxon>Bacteria</taxon>
        <taxon>Pseudomonadati</taxon>
        <taxon>Pseudomonadota</taxon>
        <taxon>Gammaproteobacteria</taxon>
        <taxon>Thiotrichales</taxon>
        <taxon>Thiotrichaceae</taxon>
        <taxon>Thioploca</taxon>
    </lineage>
</organism>
<dbReference type="GO" id="GO:0004386">
    <property type="term" value="F:helicase activity"/>
    <property type="evidence" value="ECO:0007669"/>
    <property type="project" value="UniProtKB-KW"/>
</dbReference>
<evidence type="ECO:0000256" key="1">
    <source>
        <dbReference type="ARBA" id="ARBA00022741"/>
    </source>
</evidence>
<dbReference type="PANTHER" id="PTHR47961:SF6">
    <property type="entry name" value="DNA-DIRECTED DNA POLYMERASE"/>
    <property type="match status" value="1"/>
</dbReference>
<dbReference type="HOGENOM" id="CLU_003747_0_0_6"/>
<feature type="domain" description="Helicase C-terminal" evidence="6">
    <location>
        <begin position="363"/>
        <end position="561"/>
    </location>
</feature>
<evidence type="ECO:0000256" key="4">
    <source>
        <dbReference type="ARBA" id="ARBA00022840"/>
    </source>
</evidence>
<keyword evidence="3 7" id="KW-0347">Helicase</keyword>
<reference evidence="7 8" key="1">
    <citation type="journal article" date="2014" name="ISME J.">
        <title>Ecophysiology of Thioploca ingrica as revealed by the complete genome sequence supplemented with proteomic evidence.</title>
        <authorList>
            <person name="Kojima H."/>
            <person name="Ogura Y."/>
            <person name="Yamamoto N."/>
            <person name="Togashi T."/>
            <person name="Mori H."/>
            <person name="Watanabe T."/>
            <person name="Nemoto F."/>
            <person name="Kurokawa K."/>
            <person name="Hayashi T."/>
            <person name="Fukui M."/>
        </authorList>
    </citation>
    <scope>NUCLEOTIDE SEQUENCE [LARGE SCALE GENOMIC DNA]</scope>
</reference>
<proteinExistence type="predicted"/>
<evidence type="ECO:0000313" key="7">
    <source>
        <dbReference type="EMBL" id="BAP55782.1"/>
    </source>
</evidence>
<dbReference type="CDD" id="cd17921">
    <property type="entry name" value="DEXHc_Ski2"/>
    <property type="match status" value="1"/>
</dbReference>
<dbReference type="SUPFAM" id="SSF52540">
    <property type="entry name" value="P-loop containing nucleoside triphosphate hydrolases"/>
    <property type="match status" value="1"/>
</dbReference>
<evidence type="ECO:0000259" key="5">
    <source>
        <dbReference type="PROSITE" id="PS51192"/>
    </source>
</evidence>
<dbReference type="InterPro" id="IPR014001">
    <property type="entry name" value="Helicase_ATP-bd"/>
</dbReference>
<dbReference type="InterPro" id="IPR011545">
    <property type="entry name" value="DEAD/DEAH_box_helicase_dom"/>
</dbReference>
<accession>A0A090AJR2</accession>
<dbReference type="OrthoDB" id="9815222at2"/>
<evidence type="ECO:0000256" key="3">
    <source>
        <dbReference type="ARBA" id="ARBA00022806"/>
    </source>
</evidence>
<dbReference type="GO" id="GO:0005524">
    <property type="term" value="F:ATP binding"/>
    <property type="evidence" value="ECO:0007669"/>
    <property type="project" value="UniProtKB-KW"/>
</dbReference>
<evidence type="ECO:0000313" key="8">
    <source>
        <dbReference type="Proteomes" id="UP000031623"/>
    </source>
</evidence>
<dbReference type="AlphaFoldDB" id="A0A090AJR2"/>
<keyword evidence="4" id="KW-0067">ATP-binding</keyword>
<dbReference type="InterPro" id="IPR050474">
    <property type="entry name" value="Hel308_SKI2-like"/>
</dbReference>
<keyword evidence="8" id="KW-1185">Reference proteome</keyword>
<name>A0A090AJR2_9GAMM</name>
<dbReference type="SMART" id="SM00487">
    <property type="entry name" value="DEXDc"/>
    <property type="match status" value="1"/>
</dbReference>
<dbReference type="Pfam" id="PF00270">
    <property type="entry name" value="DEAD"/>
    <property type="match status" value="1"/>
</dbReference>
<dbReference type="InterPro" id="IPR001650">
    <property type="entry name" value="Helicase_C-like"/>
</dbReference>
<evidence type="ECO:0000259" key="6">
    <source>
        <dbReference type="PROSITE" id="PS51194"/>
    </source>
</evidence>
<keyword evidence="1" id="KW-0547">Nucleotide-binding</keyword>
<sequence length="970" mass="111989">MAKLCAEVTATYKNSAMRTVLQDFLASLDKWGKIALERYIRINYDEKRVLIWPSQRRGIERLVQGNSFALCTPTGSGKTTVAKLAIIQSLFNQANPNFDEKIAPLAIYLVSSRALAVEVEIKFNRVFRRIHKPNVQVTGLYGGTDWGPTDAWLTTEEPTVLICTYEKAEALIRFLGVPFLYRVSLIIVDEAHSVQFNGQSDQLQQSESRSLRLESLINRLLTHLERKSRVIALSAVAAGAEDTIAQWITGHPEVQVTQIHYRSTRQLVGRLECLPHREFQIYYDLLDNASLQFEDSDHKGSPFVPKPFPACPPAPNLEEDGIEKQLRPYLFWAAMHLAAPDDQGQQRAVLISVTQGIWGYAKDLLQLIEETWNNIEEPTLFKELSNKENIEKPTFFKEPTDKNKLNLWRKCLQACKDYYSERSREYRLLQKGIVVHHGKMPGLMARLLIEVIQERIVHLVLATSTLSEGVNLPFETVLIPTLRRGQKNISVQEFNNLIGRTGRPGFGTEGRGLVLLHPQSSEWNINNSRDLYFKFIKELKERKAITDDTNAKSPLAELLILIKEKWQELTKSTDENEFMMWLETTAPLTLEEQEISPAVESLDTLDSILLSNLVEIEQISNSILTSDELEDALRRVWQKSYAYYATQQEIKWENIFIRRGKSLNTNIYPNFTERKRLYHTNLPPRAGKQLLNKYQDIVNLLKQGEEYALYDDDKKFEYISTVVNSIKELPKFNFSKEEIGKSSWKQILRWWLNPSKSKWPSETKVSDWHQYISQNLIYRFNWGLGSVIALAMDDAHKDIIIPLSFSLDDWPQTGLPWIVFWLKELITWGTLEPVAAYLLAKGIKFTRADAQTAAQEYYKQVQAQPPNEQLDARTIRNWTIDFYKDKKIANDFKKLSKDIKVELLRDFSKTTKQFFRVIPIEKDNKVCWLDPGGFPLAICDKTNGWDSNYLNIFDFKLDPIKKLVLTESYI</sequence>
<dbReference type="InterPro" id="IPR027417">
    <property type="entry name" value="P-loop_NTPase"/>
</dbReference>
<dbReference type="STRING" id="40754.THII_1485"/>
<keyword evidence="2" id="KW-0378">Hydrolase</keyword>
<dbReference type="KEGG" id="tig:THII_1485"/>
<gene>
    <name evidence="7" type="ORF">THII_1485</name>
</gene>
<dbReference type="PROSITE" id="PS51192">
    <property type="entry name" value="HELICASE_ATP_BIND_1"/>
    <property type="match status" value="1"/>
</dbReference>
<dbReference type="SMART" id="SM00490">
    <property type="entry name" value="HELICc"/>
    <property type="match status" value="1"/>
</dbReference>
<dbReference type="Proteomes" id="UP000031623">
    <property type="component" value="Chromosome"/>
</dbReference>
<evidence type="ECO:0000256" key="2">
    <source>
        <dbReference type="ARBA" id="ARBA00022801"/>
    </source>
</evidence>
<dbReference type="PROSITE" id="PS51194">
    <property type="entry name" value="HELICASE_CTER"/>
    <property type="match status" value="1"/>
</dbReference>
<dbReference type="EMBL" id="AP014633">
    <property type="protein sequence ID" value="BAP55782.1"/>
    <property type="molecule type" value="Genomic_DNA"/>
</dbReference>